<reference evidence="2 3" key="1">
    <citation type="journal article" date="2016" name="Nat. Commun.">
        <title>Thousands of microbial genomes shed light on interconnected biogeochemical processes in an aquifer system.</title>
        <authorList>
            <person name="Anantharaman K."/>
            <person name="Brown C.T."/>
            <person name="Hug L.A."/>
            <person name="Sharon I."/>
            <person name="Castelle C.J."/>
            <person name="Probst A.J."/>
            <person name="Thomas B.C."/>
            <person name="Singh A."/>
            <person name="Wilkins M.J."/>
            <person name="Karaoz U."/>
            <person name="Brodie E.L."/>
            <person name="Williams K.H."/>
            <person name="Hubbard S.S."/>
            <person name="Banfield J.F."/>
        </authorList>
    </citation>
    <scope>NUCLEOTIDE SEQUENCE [LARGE SCALE GENOMIC DNA]</scope>
</reference>
<organism evidence="2 3">
    <name type="scientific">Candidatus Chisholmbacteria bacterium RIFCSPLOWO2_01_FULL_49_14</name>
    <dbReference type="NCBI Taxonomy" id="1797593"/>
    <lineage>
        <taxon>Bacteria</taxon>
        <taxon>Candidatus Chisholmiibacteriota</taxon>
    </lineage>
</organism>
<sequence>MSDFDESDDDQDELETPAEEGEHSVSGSAPSTTSDDDVSDMVEDVIGNKPKPGKPFSIAEEVEKDEKAMHDIPPDEADVDRD</sequence>
<protein>
    <submittedName>
        <fullName evidence="2">Uncharacterized protein</fullName>
    </submittedName>
</protein>
<accession>A0A1G1W191</accession>
<evidence type="ECO:0000313" key="3">
    <source>
        <dbReference type="Proteomes" id="UP000176723"/>
    </source>
</evidence>
<feature type="compositionally biased region" description="Acidic residues" evidence="1">
    <location>
        <begin position="1"/>
        <end position="19"/>
    </location>
</feature>
<feature type="compositionally biased region" description="Basic and acidic residues" evidence="1">
    <location>
        <begin position="64"/>
        <end position="73"/>
    </location>
</feature>
<dbReference type="STRING" id="1797593.A3A65_00225"/>
<evidence type="ECO:0000256" key="1">
    <source>
        <dbReference type="SAM" id="MobiDB-lite"/>
    </source>
</evidence>
<feature type="compositionally biased region" description="Acidic residues" evidence="1">
    <location>
        <begin position="34"/>
        <end position="43"/>
    </location>
</feature>
<feature type="region of interest" description="Disordered" evidence="1">
    <location>
        <begin position="1"/>
        <end position="82"/>
    </location>
</feature>
<gene>
    <name evidence="2" type="ORF">A3A65_00225</name>
</gene>
<dbReference type="Proteomes" id="UP000176723">
    <property type="component" value="Unassembled WGS sequence"/>
</dbReference>
<dbReference type="EMBL" id="MHCL01000011">
    <property type="protein sequence ID" value="OGY21432.1"/>
    <property type="molecule type" value="Genomic_DNA"/>
</dbReference>
<proteinExistence type="predicted"/>
<comment type="caution">
    <text evidence="2">The sequence shown here is derived from an EMBL/GenBank/DDBJ whole genome shotgun (WGS) entry which is preliminary data.</text>
</comment>
<name>A0A1G1W191_9BACT</name>
<dbReference type="AlphaFoldDB" id="A0A1G1W191"/>
<evidence type="ECO:0000313" key="2">
    <source>
        <dbReference type="EMBL" id="OGY21432.1"/>
    </source>
</evidence>